<proteinExistence type="predicted"/>
<reference evidence="1" key="1">
    <citation type="submission" date="2020-05" db="EMBL/GenBank/DDBJ databases">
        <authorList>
            <person name="Chiriac C."/>
            <person name="Salcher M."/>
            <person name="Ghai R."/>
            <person name="Kavagutti S V."/>
        </authorList>
    </citation>
    <scope>NUCLEOTIDE SEQUENCE</scope>
</reference>
<evidence type="ECO:0000313" key="1">
    <source>
        <dbReference type="EMBL" id="CAB4836070.1"/>
    </source>
</evidence>
<gene>
    <name evidence="1" type="ORF">UFOPK3099_02988</name>
</gene>
<sequence length="78" mass="8606">MVATNRGVDDAYRVVEVPPHDRPIHATDVARRQRAHQEVVRALGSGHDQKPSRADVETMHNSRAVRLTDIGDLGIASE</sequence>
<dbReference type="AlphaFoldDB" id="A0A6J7ATN9"/>
<protein>
    <submittedName>
        <fullName evidence="1">Unannotated protein</fullName>
    </submittedName>
</protein>
<accession>A0A6J7ATN9</accession>
<name>A0A6J7ATN9_9ZZZZ</name>
<dbReference type="EMBL" id="CAFAAV010000363">
    <property type="protein sequence ID" value="CAB4836070.1"/>
    <property type="molecule type" value="Genomic_DNA"/>
</dbReference>
<organism evidence="1">
    <name type="scientific">freshwater metagenome</name>
    <dbReference type="NCBI Taxonomy" id="449393"/>
    <lineage>
        <taxon>unclassified sequences</taxon>
        <taxon>metagenomes</taxon>
        <taxon>ecological metagenomes</taxon>
    </lineage>
</organism>